<dbReference type="Proteomes" id="UP000011115">
    <property type="component" value="Unassembled WGS sequence"/>
</dbReference>
<proteinExistence type="predicted"/>
<organism evidence="1 2">
    <name type="scientific">Solanum tuberosum</name>
    <name type="common">Potato</name>
    <dbReference type="NCBI Taxonomy" id="4113"/>
    <lineage>
        <taxon>Eukaryota</taxon>
        <taxon>Viridiplantae</taxon>
        <taxon>Streptophyta</taxon>
        <taxon>Embryophyta</taxon>
        <taxon>Tracheophyta</taxon>
        <taxon>Spermatophyta</taxon>
        <taxon>Magnoliopsida</taxon>
        <taxon>eudicotyledons</taxon>
        <taxon>Gunneridae</taxon>
        <taxon>Pentapetalae</taxon>
        <taxon>asterids</taxon>
        <taxon>lamiids</taxon>
        <taxon>Solanales</taxon>
        <taxon>Solanaceae</taxon>
        <taxon>Solanoideae</taxon>
        <taxon>Solaneae</taxon>
        <taxon>Solanum</taxon>
    </lineage>
</organism>
<accession>M1DS52</accession>
<reference evidence="2" key="1">
    <citation type="journal article" date="2011" name="Nature">
        <title>Genome sequence and analysis of the tuber crop potato.</title>
        <authorList>
            <consortium name="The Potato Genome Sequencing Consortium"/>
        </authorList>
    </citation>
    <scope>NUCLEOTIDE SEQUENCE [LARGE SCALE GENOMIC DNA]</scope>
    <source>
        <strain evidence="2">cv. DM1-3 516 R44</strain>
    </source>
</reference>
<dbReference type="EnsemblPlants" id="PGSC0003DMT400093526">
    <property type="protein sequence ID" value="PGSC0003DMT400093526"/>
    <property type="gene ID" value="PGSC0003DMG400043097"/>
</dbReference>
<dbReference type="AlphaFoldDB" id="M1DS52"/>
<sequence>MNTRRANVRIMEENNVNEGVPQAQAMMAQANRNGGTRVKPNATTTTSRLRDFVRMNSPVFLGSKVGEEPQEFRDEVYKVVDAMGVTLVEKADLAVSRPESTS</sequence>
<dbReference type="InParanoid" id="M1DS52"/>
<dbReference type="HOGENOM" id="CLU_134717_1_0_1"/>
<evidence type="ECO:0000313" key="1">
    <source>
        <dbReference type="EnsemblPlants" id="PGSC0003DMT400093526"/>
    </source>
</evidence>
<dbReference type="Gramene" id="PGSC0003DMT400093526">
    <property type="protein sequence ID" value="PGSC0003DMT400093526"/>
    <property type="gene ID" value="PGSC0003DMG400043097"/>
</dbReference>
<name>M1DS52_SOLTU</name>
<dbReference type="PaxDb" id="4113-PGSC0003DMT400093526"/>
<evidence type="ECO:0000313" key="2">
    <source>
        <dbReference type="Proteomes" id="UP000011115"/>
    </source>
</evidence>
<keyword evidence="2" id="KW-1185">Reference proteome</keyword>
<reference evidence="1" key="2">
    <citation type="submission" date="2015-06" db="UniProtKB">
        <authorList>
            <consortium name="EnsemblPlants"/>
        </authorList>
    </citation>
    <scope>IDENTIFICATION</scope>
    <source>
        <strain evidence="1">DM1-3 516 R44</strain>
    </source>
</reference>
<protein>
    <submittedName>
        <fullName evidence="1">Gag-pol polyprotein</fullName>
    </submittedName>
</protein>